<keyword evidence="3" id="KW-1185">Reference proteome</keyword>
<dbReference type="Proteomes" id="UP000315711">
    <property type="component" value="Unassembled WGS sequence"/>
</dbReference>
<feature type="compositionally biased region" description="Basic and acidic residues" evidence="1">
    <location>
        <begin position="19"/>
        <end position="35"/>
    </location>
</feature>
<dbReference type="AlphaFoldDB" id="A0A562QD92"/>
<feature type="compositionally biased region" description="Basic and acidic residues" evidence="1">
    <location>
        <begin position="1"/>
        <end position="10"/>
    </location>
</feature>
<evidence type="ECO:0000256" key="1">
    <source>
        <dbReference type="SAM" id="MobiDB-lite"/>
    </source>
</evidence>
<evidence type="ECO:0000313" key="2">
    <source>
        <dbReference type="EMBL" id="TWI54673.1"/>
    </source>
</evidence>
<dbReference type="RefSeq" id="WP_144451143.1">
    <property type="nucleotide sequence ID" value="NZ_VLKZ01000008.1"/>
</dbReference>
<name>A0A562QD92_9BACI</name>
<protein>
    <submittedName>
        <fullName evidence="2">Uncharacterized protein</fullName>
    </submittedName>
</protein>
<accession>A0A562QD92</accession>
<proteinExistence type="predicted"/>
<dbReference type="OrthoDB" id="2970389at2"/>
<dbReference type="EMBL" id="VLKZ01000008">
    <property type="protein sequence ID" value="TWI54673.1"/>
    <property type="molecule type" value="Genomic_DNA"/>
</dbReference>
<evidence type="ECO:0000313" key="3">
    <source>
        <dbReference type="Proteomes" id="UP000315711"/>
    </source>
</evidence>
<feature type="region of interest" description="Disordered" evidence="1">
    <location>
        <begin position="1"/>
        <end position="35"/>
    </location>
</feature>
<comment type="caution">
    <text evidence="2">The sequence shown here is derived from an EMBL/GenBank/DDBJ whole genome shotgun (WGS) entry which is preliminary data.</text>
</comment>
<sequence>MKDTEKKTEGVHQQTNEENENRSWTVDRHAGDSIDEHMVLEEANEHFAAKEISQALNNS</sequence>
<reference evidence="2 3" key="1">
    <citation type="journal article" date="2015" name="Stand. Genomic Sci.">
        <title>Genomic Encyclopedia of Bacterial and Archaeal Type Strains, Phase III: the genomes of soil and plant-associated and newly described type strains.</title>
        <authorList>
            <person name="Whitman W.B."/>
            <person name="Woyke T."/>
            <person name="Klenk H.P."/>
            <person name="Zhou Y."/>
            <person name="Lilburn T.G."/>
            <person name="Beck B.J."/>
            <person name="De Vos P."/>
            <person name="Vandamme P."/>
            <person name="Eisen J.A."/>
            <person name="Garrity G."/>
            <person name="Hugenholtz P."/>
            <person name="Kyrpides N.C."/>
        </authorList>
    </citation>
    <scope>NUCLEOTIDE SEQUENCE [LARGE SCALE GENOMIC DNA]</scope>
    <source>
        <strain evidence="2 3">CGMCC 1.10116</strain>
    </source>
</reference>
<organism evidence="2 3">
    <name type="scientific">Halalkalibacter nanhaiisediminis</name>
    <dbReference type="NCBI Taxonomy" id="688079"/>
    <lineage>
        <taxon>Bacteria</taxon>
        <taxon>Bacillati</taxon>
        <taxon>Bacillota</taxon>
        <taxon>Bacilli</taxon>
        <taxon>Bacillales</taxon>
        <taxon>Bacillaceae</taxon>
        <taxon>Halalkalibacter</taxon>
    </lineage>
</organism>
<gene>
    <name evidence="2" type="ORF">IQ10_02897</name>
</gene>